<evidence type="ECO:0000313" key="3">
    <source>
        <dbReference type="Proteomes" id="UP000243006"/>
    </source>
</evidence>
<dbReference type="Gene3D" id="2.60.120.200">
    <property type="match status" value="1"/>
</dbReference>
<name>A0A1Y3ET05_9BILA</name>
<dbReference type="Proteomes" id="UP000243006">
    <property type="component" value="Unassembled WGS sequence"/>
</dbReference>
<evidence type="ECO:0008006" key="4">
    <source>
        <dbReference type="Google" id="ProtNLM"/>
    </source>
</evidence>
<reference evidence="2 3" key="1">
    <citation type="submission" date="2015-04" db="EMBL/GenBank/DDBJ databases">
        <title>Draft genome of the roundworm Trichinella nativa.</title>
        <authorList>
            <person name="Mitreva M."/>
        </authorList>
    </citation>
    <scope>NUCLEOTIDE SEQUENCE [LARGE SCALE GENOMIC DNA]</scope>
    <source>
        <strain evidence="2 3">ISS45</strain>
    </source>
</reference>
<evidence type="ECO:0000313" key="2">
    <source>
        <dbReference type="EMBL" id="OUC48281.1"/>
    </source>
</evidence>
<keyword evidence="1" id="KW-0732">Signal</keyword>
<feature type="signal peptide" evidence="1">
    <location>
        <begin position="1"/>
        <end position="19"/>
    </location>
</feature>
<organism evidence="2 3">
    <name type="scientific">Trichinella nativa</name>
    <dbReference type="NCBI Taxonomy" id="6335"/>
    <lineage>
        <taxon>Eukaryota</taxon>
        <taxon>Metazoa</taxon>
        <taxon>Ecdysozoa</taxon>
        <taxon>Nematoda</taxon>
        <taxon>Enoplea</taxon>
        <taxon>Dorylaimia</taxon>
        <taxon>Trichinellida</taxon>
        <taxon>Trichinellidae</taxon>
        <taxon>Trichinella</taxon>
    </lineage>
</organism>
<gene>
    <name evidence="2" type="ORF">D917_06268</name>
</gene>
<protein>
    <recommendedName>
        <fullName evidence="4">MAM domain-containing protein</fullName>
    </recommendedName>
</protein>
<evidence type="ECO:0000256" key="1">
    <source>
        <dbReference type="SAM" id="SignalP"/>
    </source>
</evidence>
<dbReference type="AlphaFoldDB" id="A0A1Y3ET05"/>
<accession>A0A1Y3ET05</accession>
<dbReference type="InterPro" id="IPR013320">
    <property type="entry name" value="ConA-like_dom_sf"/>
</dbReference>
<dbReference type="EMBL" id="LVZM01002948">
    <property type="protein sequence ID" value="OUC48281.1"/>
    <property type="molecule type" value="Genomic_DNA"/>
</dbReference>
<comment type="caution">
    <text evidence="2">The sequence shown here is derived from an EMBL/GenBank/DDBJ whole genome shotgun (WGS) entry which is preliminary data.</text>
</comment>
<dbReference type="SUPFAM" id="SSF49899">
    <property type="entry name" value="Concanavalin A-like lectins/glucanases"/>
    <property type="match status" value="1"/>
</dbReference>
<sequence length="431" mass="48480">MQVQLVLLFLISLEYDCCALITSPEQLDCSFEATEACLWFNGTNGVEDSIDWSLAEALSLPSDSEFPLFLSSSNNNNVKCLNEDLTKDNIPQKMSFTTLDCDKTKLVTLMVTSKKTGTDKYIYVSAQSRNATAWIVSDEITAKSTNDLFALDDIQYRTVENKADSHGNYMKASKRVEPVALAISEKFIFKQNKPKLENTNSSNSIHFDSLPDKNFDSKRNDFTEPEIFNGKENAHEKKLATSTKSCILEQSKAYSMPMKIFIYTEHCPQVACDFDMNICQYQNMGPMLWKQTKSSIGNPLISVGSDFNGDGGFLYAASIHNSEETFILASNSFVTDVPGILSFNYYIPGKIGKLQVCDNIYCTIVFNKLNLTTVSETVQWNFEEMKILPGVHQLFFIASHLPPHHILAIDNIQLWNENKDEELICDSLASN</sequence>
<feature type="chain" id="PRO_5011004681" description="MAM domain-containing protein" evidence="1">
    <location>
        <begin position="20"/>
        <end position="431"/>
    </location>
</feature>
<proteinExistence type="predicted"/>